<dbReference type="GO" id="GO:0006436">
    <property type="term" value="P:tryptophanyl-tRNA aminoacylation"/>
    <property type="evidence" value="ECO:0007669"/>
    <property type="project" value="UniProtKB-UniRule"/>
</dbReference>
<dbReference type="Pfam" id="PF00579">
    <property type="entry name" value="tRNA-synt_1b"/>
    <property type="match status" value="1"/>
</dbReference>
<evidence type="ECO:0000256" key="8">
    <source>
        <dbReference type="ARBA" id="ARBA00049929"/>
    </source>
</evidence>
<keyword evidence="12" id="KW-1185">Reference proteome</keyword>
<dbReference type="PRINTS" id="PR01039">
    <property type="entry name" value="TRNASYNTHTRP"/>
</dbReference>
<dbReference type="PROSITE" id="PS00178">
    <property type="entry name" value="AA_TRNA_LIGASE_I"/>
    <property type="match status" value="1"/>
</dbReference>
<comment type="catalytic activity">
    <reaction evidence="8">
        <text>tRNA(Trp) + L-tryptophan + ATP = L-tryptophyl-tRNA(Trp) + AMP + diphosphate + H(+)</text>
        <dbReference type="Rhea" id="RHEA:24080"/>
        <dbReference type="Rhea" id="RHEA-COMP:9671"/>
        <dbReference type="Rhea" id="RHEA-COMP:9705"/>
        <dbReference type="ChEBI" id="CHEBI:15378"/>
        <dbReference type="ChEBI" id="CHEBI:30616"/>
        <dbReference type="ChEBI" id="CHEBI:33019"/>
        <dbReference type="ChEBI" id="CHEBI:57912"/>
        <dbReference type="ChEBI" id="CHEBI:78442"/>
        <dbReference type="ChEBI" id="CHEBI:78535"/>
        <dbReference type="ChEBI" id="CHEBI:456215"/>
        <dbReference type="EC" id="6.1.1.2"/>
    </reaction>
</comment>
<dbReference type="AlphaFoldDB" id="A0A2S8STB8"/>
<dbReference type="Gene3D" id="3.40.50.620">
    <property type="entry name" value="HUPs"/>
    <property type="match status" value="1"/>
</dbReference>
<evidence type="ECO:0000256" key="6">
    <source>
        <dbReference type="ARBA" id="ARBA00022917"/>
    </source>
</evidence>
<sequence length="352" mass="39410">MRRATEVSNLKSMKTILTGDRPTGRLHLGHYVGSLKNRVKLQHDYETFILLADVQALTDNFDKPEILRENIYQVALDYLAVGLDPQKCAFVIQSQIPQIAELTVFFMNLVSVSQVERNPTVKAEIAQKGFGETLPLGFFCYPVSQAADITAFGADLVPVGADQAPMIELCRDIVLKFNRLYGETLILPEPMYAEFGRLPGTDGQAKMSKSIGNVISLSDDEKTVSQKIMAMFTDPNRLTGREPGNVENNPVFTYHDAFNSNKARIEEMKQLYRAGGENEKGKPMLGDVTVKRELISAMNEVLGPIRERRAEFEKSPDYVWDVLKDGTRRGLERAESVMEGARNAMKIGYFSD</sequence>
<comment type="similarity">
    <text evidence="1 10">Belongs to the class-I aminoacyl-tRNA synthetase family.</text>
</comment>
<dbReference type="GO" id="GO:0004830">
    <property type="term" value="F:tryptophan-tRNA ligase activity"/>
    <property type="evidence" value="ECO:0007669"/>
    <property type="project" value="UniProtKB-UniRule"/>
</dbReference>
<keyword evidence="3 10" id="KW-0436">Ligase</keyword>
<reference evidence="11 12" key="1">
    <citation type="journal article" date="2018" name="Syst. Appl. Microbiol.">
        <title>Abditibacterium utsteinense sp. nov., the first cultivated member of candidate phylum FBP, isolated from ice-free Antarctic soil samples.</title>
        <authorList>
            <person name="Tahon G."/>
            <person name="Tytgat B."/>
            <person name="Lebbe L."/>
            <person name="Carlier A."/>
            <person name="Willems A."/>
        </authorList>
    </citation>
    <scope>NUCLEOTIDE SEQUENCE [LARGE SCALE GENOMIC DNA]</scope>
    <source>
        <strain evidence="11 12">LMG 29911</strain>
    </source>
</reference>
<protein>
    <recommendedName>
        <fullName evidence="2 9">Tryptophan--tRNA ligase</fullName>
        <ecNumber evidence="2 9">6.1.1.2</ecNumber>
    </recommendedName>
</protein>
<evidence type="ECO:0000256" key="2">
    <source>
        <dbReference type="ARBA" id="ARBA00013161"/>
    </source>
</evidence>
<comment type="caution">
    <text evidence="11">The sequence shown here is derived from an EMBL/GenBank/DDBJ whole genome shotgun (WGS) entry which is preliminary data.</text>
</comment>
<dbReference type="FunFam" id="3.40.50.620:FF:000094">
    <property type="entry name" value="Tryptophan--tRNA ligase"/>
    <property type="match status" value="1"/>
</dbReference>
<dbReference type="PANTHER" id="PTHR43766:SF1">
    <property type="entry name" value="TRYPTOPHAN--TRNA LIGASE, MITOCHONDRIAL"/>
    <property type="match status" value="1"/>
</dbReference>
<dbReference type="InParanoid" id="A0A2S8STB8"/>
<dbReference type="GO" id="GO:0005829">
    <property type="term" value="C:cytosol"/>
    <property type="evidence" value="ECO:0007669"/>
    <property type="project" value="TreeGrafter"/>
</dbReference>
<dbReference type="Gene3D" id="1.10.240.10">
    <property type="entry name" value="Tyrosyl-Transfer RNA Synthetase"/>
    <property type="match status" value="1"/>
</dbReference>
<evidence type="ECO:0000256" key="5">
    <source>
        <dbReference type="ARBA" id="ARBA00022840"/>
    </source>
</evidence>
<keyword evidence="6 10" id="KW-0648">Protein biosynthesis</keyword>
<evidence type="ECO:0000313" key="12">
    <source>
        <dbReference type="Proteomes" id="UP000237684"/>
    </source>
</evidence>
<dbReference type="InterPro" id="IPR002306">
    <property type="entry name" value="Trp-tRNA-ligase"/>
</dbReference>
<keyword evidence="7 10" id="KW-0030">Aminoacyl-tRNA synthetase</keyword>
<evidence type="ECO:0000313" key="11">
    <source>
        <dbReference type="EMBL" id="PQV64026.1"/>
    </source>
</evidence>
<dbReference type="SUPFAM" id="SSF52374">
    <property type="entry name" value="Nucleotidylyl transferase"/>
    <property type="match status" value="1"/>
</dbReference>
<dbReference type="InterPro" id="IPR014729">
    <property type="entry name" value="Rossmann-like_a/b/a_fold"/>
</dbReference>
<evidence type="ECO:0000256" key="7">
    <source>
        <dbReference type="ARBA" id="ARBA00023146"/>
    </source>
</evidence>
<evidence type="ECO:0000256" key="3">
    <source>
        <dbReference type="ARBA" id="ARBA00022598"/>
    </source>
</evidence>
<dbReference type="InterPro" id="IPR001412">
    <property type="entry name" value="aa-tRNA-synth_I_CS"/>
</dbReference>
<dbReference type="InterPro" id="IPR050203">
    <property type="entry name" value="Trp-tRNA_synthetase"/>
</dbReference>
<dbReference type="FunFam" id="1.10.240.10:FF:000005">
    <property type="entry name" value="Tryptophan--tRNA ligase"/>
    <property type="match status" value="1"/>
</dbReference>
<dbReference type="EMBL" id="NIGF01000007">
    <property type="protein sequence ID" value="PQV64026.1"/>
    <property type="molecule type" value="Genomic_DNA"/>
</dbReference>
<dbReference type="CDD" id="cd00806">
    <property type="entry name" value="TrpRS_core"/>
    <property type="match status" value="1"/>
</dbReference>
<dbReference type="NCBIfam" id="TIGR00233">
    <property type="entry name" value="trpS"/>
    <property type="match status" value="1"/>
</dbReference>
<evidence type="ECO:0000256" key="9">
    <source>
        <dbReference type="NCBIfam" id="TIGR00233"/>
    </source>
</evidence>
<accession>A0A2S8STB8</accession>
<keyword evidence="5 10" id="KW-0067">ATP-binding</keyword>
<dbReference type="Proteomes" id="UP000237684">
    <property type="component" value="Unassembled WGS sequence"/>
</dbReference>
<evidence type="ECO:0000256" key="1">
    <source>
        <dbReference type="ARBA" id="ARBA00005594"/>
    </source>
</evidence>
<dbReference type="GO" id="GO:0005524">
    <property type="term" value="F:ATP binding"/>
    <property type="evidence" value="ECO:0007669"/>
    <property type="project" value="UniProtKB-KW"/>
</dbReference>
<gene>
    <name evidence="11" type="ORF">B1R32_10751</name>
</gene>
<name>A0A2S8STB8_9BACT</name>
<proteinExistence type="inferred from homology"/>
<keyword evidence="4 10" id="KW-0547">Nucleotide-binding</keyword>
<evidence type="ECO:0000256" key="4">
    <source>
        <dbReference type="ARBA" id="ARBA00022741"/>
    </source>
</evidence>
<dbReference type="PANTHER" id="PTHR43766">
    <property type="entry name" value="TRYPTOPHAN--TRNA LIGASE, MITOCHONDRIAL"/>
    <property type="match status" value="1"/>
</dbReference>
<organism evidence="11 12">
    <name type="scientific">Abditibacterium utsteinense</name>
    <dbReference type="NCBI Taxonomy" id="1960156"/>
    <lineage>
        <taxon>Bacteria</taxon>
        <taxon>Pseudomonadati</taxon>
        <taxon>Abditibacteriota</taxon>
        <taxon>Abditibacteriia</taxon>
        <taxon>Abditibacteriales</taxon>
        <taxon>Abditibacteriaceae</taxon>
        <taxon>Abditibacterium</taxon>
    </lineage>
</organism>
<dbReference type="FunCoup" id="A0A2S8STB8">
    <property type="interactions" value="403"/>
</dbReference>
<dbReference type="EC" id="6.1.1.2" evidence="2 9"/>
<dbReference type="InterPro" id="IPR002305">
    <property type="entry name" value="aa-tRNA-synth_Ic"/>
</dbReference>
<evidence type="ECO:0000256" key="10">
    <source>
        <dbReference type="RuleBase" id="RU363036"/>
    </source>
</evidence>